<dbReference type="AlphaFoldDB" id="A0AAV5VQQ7"/>
<proteinExistence type="predicted"/>
<reference evidence="1" key="1">
    <citation type="submission" date="2023-10" db="EMBL/GenBank/DDBJ databases">
        <title>Genome assembly of Pristionchus species.</title>
        <authorList>
            <person name="Yoshida K."/>
            <person name="Sommer R.J."/>
        </authorList>
    </citation>
    <scope>NUCLEOTIDE SEQUENCE</scope>
    <source>
        <strain evidence="1">RS5133</strain>
    </source>
</reference>
<accession>A0AAV5VQQ7</accession>
<evidence type="ECO:0000313" key="1">
    <source>
        <dbReference type="EMBL" id="GMT21931.1"/>
    </source>
</evidence>
<comment type="caution">
    <text evidence="1">The sequence shown here is derived from an EMBL/GenBank/DDBJ whole genome shotgun (WGS) entry which is preliminary data.</text>
</comment>
<feature type="non-terminal residue" evidence="1">
    <location>
        <position position="261"/>
    </location>
</feature>
<feature type="non-terminal residue" evidence="1">
    <location>
        <position position="1"/>
    </location>
</feature>
<dbReference type="Proteomes" id="UP001432322">
    <property type="component" value="Unassembled WGS sequence"/>
</dbReference>
<evidence type="ECO:0000313" key="2">
    <source>
        <dbReference type="Proteomes" id="UP001432322"/>
    </source>
</evidence>
<protein>
    <submittedName>
        <fullName evidence="1">Uncharacterized protein</fullName>
    </submittedName>
</protein>
<name>A0AAV5VQQ7_9BILA</name>
<gene>
    <name evidence="1" type="ORF">PFISCL1PPCAC_13229</name>
</gene>
<sequence>ESRVDFNHSRIYDEFDFKGQQSVVIEGLCKDSCHIYASIIPESRKVAANLLIQTSKGFTSVSDVADKIDAATNKKSFLEVTNTASLTIVNVNSNLAAGPLVLYVVNQAGSNFGFADVYEADGFLRPQSTLIGALTVMSARPFTLKQARDQGQVAGAPQGVLAQMAGFDALGYASDICPYLYYLIYGPFPGFTMEVNGPIISLLYDLNQFQFPPGELTATIGITNNRVLERAGWIGSPGNHGCPNKEVDVLTNSDLAHAVAL</sequence>
<keyword evidence="2" id="KW-1185">Reference proteome</keyword>
<organism evidence="1 2">
    <name type="scientific">Pristionchus fissidentatus</name>
    <dbReference type="NCBI Taxonomy" id="1538716"/>
    <lineage>
        <taxon>Eukaryota</taxon>
        <taxon>Metazoa</taxon>
        <taxon>Ecdysozoa</taxon>
        <taxon>Nematoda</taxon>
        <taxon>Chromadorea</taxon>
        <taxon>Rhabditida</taxon>
        <taxon>Rhabditina</taxon>
        <taxon>Diplogasteromorpha</taxon>
        <taxon>Diplogasteroidea</taxon>
        <taxon>Neodiplogasteridae</taxon>
        <taxon>Pristionchus</taxon>
    </lineage>
</organism>
<dbReference type="EMBL" id="BTSY01000004">
    <property type="protein sequence ID" value="GMT21931.1"/>
    <property type="molecule type" value="Genomic_DNA"/>
</dbReference>